<dbReference type="InterPro" id="IPR027417">
    <property type="entry name" value="P-loop_NTPase"/>
</dbReference>
<gene>
    <name evidence="2" type="ORF">OEA41_005322</name>
</gene>
<dbReference type="Gene3D" id="3.40.50.300">
    <property type="entry name" value="P-loop containing nucleotide triphosphate hydrolases"/>
    <property type="match status" value="1"/>
</dbReference>
<evidence type="ECO:0000313" key="3">
    <source>
        <dbReference type="Proteomes" id="UP001276659"/>
    </source>
</evidence>
<dbReference type="SUPFAM" id="SSF52540">
    <property type="entry name" value="P-loop containing nucleoside triphosphate hydrolases"/>
    <property type="match status" value="1"/>
</dbReference>
<dbReference type="InterPro" id="IPR053137">
    <property type="entry name" value="NLR-like"/>
</dbReference>
<protein>
    <submittedName>
        <fullName evidence="2">Uncharacterized protein</fullName>
    </submittedName>
</protein>
<dbReference type="AlphaFoldDB" id="A0AAD9YZK7"/>
<dbReference type="PANTHER" id="PTHR46082:SF6">
    <property type="entry name" value="AAA+ ATPASE DOMAIN-CONTAINING PROTEIN-RELATED"/>
    <property type="match status" value="1"/>
</dbReference>
<comment type="caution">
    <text evidence="2">The sequence shown here is derived from an EMBL/GenBank/DDBJ whole genome shotgun (WGS) entry which is preliminary data.</text>
</comment>
<reference evidence="2" key="1">
    <citation type="submission" date="2022-11" db="EMBL/GenBank/DDBJ databases">
        <title>Chromosomal genome sequence assembly and mating type (MAT) locus characterization of the leprose asexual lichenized fungus Lepraria neglecta (Nyl.) Erichsen.</title>
        <authorList>
            <person name="Allen J.L."/>
            <person name="Pfeffer B."/>
        </authorList>
    </citation>
    <scope>NUCLEOTIDE SEQUENCE</scope>
    <source>
        <strain evidence="2">Allen 5258</strain>
    </source>
</reference>
<dbReference type="SUPFAM" id="SSF48452">
    <property type="entry name" value="TPR-like"/>
    <property type="match status" value="2"/>
</dbReference>
<dbReference type="Pfam" id="PF13424">
    <property type="entry name" value="TPR_12"/>
    <property type="match status" value="1"/>
</dbReference>
<accession>A0AAD9YZK7</accession>
<keyword evidence="3" id="KW-1185">Reference proteome</keyword>
<name>A0AAD9YZK7_9LECA</name>
<proteinExistence type="predicted"/>
<evidence type="ECO:0000256" key="1">
    <source>
        <dbReference type="SAM" id="Coils"/>
    </source>
</evidence>
<dbReference type="Pfam" id="PF13374">
    <property type="entry name" value="TPR_10"/>
    <property type="match status" value="2"/>
</dbReference>
<organism evidence="2 3">
    <name type="scientific">Lepraria neglecta</name>
    <dbReference type="NCBI Taxonomy" id="209136"/>
    <lineage>
        <taxon>Eukaryota</taxon>
        <taxon>Fungi</taxon>
        <taxon>Dikarya</taxon>
        <taxon>Ascomycota</taxon>
        <taxon>Pezizomycotina</taxon>
        <taxon>Lecanoromycetes</taxon>
        <taxon>OSLEUM clade</taxon>
        <taxon>Lecanoromycetidae</taxon>
        <taxon>Lecanorales</taxon>
        <taxon>Lecanorineae</taxon>
        <taxon>Stereocaulaceae</taxon>
        <taxon>Lepraria</taxon>
    </lineage>
</organism>
<dbReference type="Proteomes" id="UP001276659">
    <property type="component" value="Unassembled WGS sequence"/>
</dbReference>
<keyword evidence="1" id="KW-0175">Coiled coil</keyword>
<dbReference type="Gene3D" id="1.25.40.10">
    <property type="entry name" value="Tetratricopeptide repeat domain"/>
    <property type="match status" value="2"/>
</dbReference>
<dbReference type="PANTHER" id="PTHR46082">
    <property type="entry name" value="ATP/GTP-BINDING PROTEIN-RELATED"/>
    <property type="match status" value="1"/>
</dbReference>
<feature type="coiled-coil region" evidence="1">
    <location>
        <begin position="25"/>
        <end position="52"/>
    </location>
</feature>
<dbReference type="EMBL" id="JASNWA010000010">
    <property type="protein sequence ID" value="KAK3168874.1"/>
    <property type="molecule type" value="Genomic_DNA"/>
</dbReference>
<dbReference type="InterPro" id="IPR011990">
    <property type="entry name" value="TPR-like_helical_dom_sf"/>
</dbReference>
<evidence type="ECO:0000313" key="2">
    <source>
        <dbReference type="EMBL" id="KAK3168874.1"/>
    </source>
</evidence>
<sequence>MADPFSIIIGTVGLIDVCLRFGAYLNNVQAGAAQIEDEIASLSREIEALTSVNETIQASYKEFQSSSSADASIPTQKANLWRNIRSNLHDCRIIVEDLEQLVIVILGKETQDKGSRFSRKLDGFRKQLRKQSKEGDFNKLRSRLNTYQNTLQLMLDLVILTHARQTHSVATESLGEFKFITGKSLQEIKSSLVSLQSTITSQDAKSLHDSLGSAETVVSLASVNEHFSVPHGAEKLYTGRSNVLAEVKNAFAASTPEPALGRFQKRIVIYGLGGSGKTQFCCEYAQRYRHSYWGIFWINASSDELAKQTYQDIAKVGGVGDNVRAAKYWLSNLKTQWLLIIDNADNFEIQLDDYIPDGERGHILITTRIPSNKTLGTVGPQYLHFEGLEDDDAKTLLLKAASKPVPGDTSSQGFAASITKVLGSLPLALLHAGKAIMKRLCTLENYLQYYQREKDNVRRACDFHGFQKGDNIYMNVYSSFEINFRGLQSKGTTEAQDAIQLLQMFSFFHRENIRMDFLIKAATNPKFEREEQEKEQAKQKAISTTAKTRSWTTIFRDMALEVAMLIYKDRSPPVLPHLLRDSSEFERLGDFRLRAALNELTQLSLITYNEVNDSYSMHPVVHTWARERPEFSATEQAVWCQAAITALAQCILLPPLASGEADERLRHELLPHIDHVRERQREIGQRINEAQKSRKTTLLLSKPTMTRTQVIQLARFSRVYAQGGRWDEAKVLQLTVKEFCSKMLGDEHPSTMRIKLALSGTNWQLGQGNEAAELQNQVLQAYTASLGDDHPDTLKVMDVLGESRWQQGRYTDSEKLHERALKGMTEVLGPDHEDTLKAMDNLGRAHASYWRTEKARELHSKAAAGMRMNSKLGPTHLETLTAVNNLAMTYMEYGGDAHSSESELQQAHQLLLEVIKSREIKLGKEHPYTLWAAANLARVKCTQGYIAEAESDMLAGLKIAERNLGPTHIGTLFGKLYLGDILIKQERLADAEEILLEVAEGHRNMSVANKGEHPDRVKALDFLSTCYQLQGRLGEAIDMCGQAIDGLAALGGHAHPYMKRLRDKHMEFCELRTAPQSKMPLRTTSVSEPPPPYWE</sequence>